<dbReference type="Gene3D" id="3.40.850.10">
    <property type="entry name" value="Kinesin motor domain"/>
    <property type="match status" value="1"/>
</dbReference>
<dbReference type="AlphaFoldDB" id="A0A1J3CPD6"/>
<reference evidence="12" key="1">
    <citation type="submission" date="2016-07" db="EMBL/GenBank/DDBJ databases">
        <title>De novo transcriptome assembly of four accessions of the metal hyperaccumulator plant Noccaea caerulescens.</title>
        <authorList>
            <person name="Blande D."/>
            <person name="Halimaa P."/>
            <person name="Tervahauta A.I."/>
            <person name="Aarts M.G."/>
            <person name="Karenlampi S.O."/>
        </authorList>
    </citation>
    <scope>NUCLEOTIDE SEQUENCE</scope>
</reference>
<keyword evidence="5 9" id="KW-0175">Coiled coil</keyword>
<dbReference type="PROSITE" id="PS50067">
    <property type="entry name" value="KINESIN_MOTOR_2"/>
    <property type="match status" value="1"/>
</dbReference>
<dbReference type="GO" id="GO:0003777">
    <property type="term" value="F:microtubule motor activity"/>
    <property type="evidence" value="ECO:0007669"/>
    <property type="project" value="InterPro"/>
</dbReference>
<feature type="compositionally biased region" description="Low complexity" evidence="10">
    <location>
        <begin position="580"/>
        <end position="589"/>
    </location>
</feature>
<dbReference type="InterPro" id="IPR001752">
    <property type="entry name" value="Kinesin_motor_dom"/>
</dbReference>
<dbReference type="PANTHER" id="PTHR47968">
    <property type="entry name" value="CENTROMERE PROTEIN E"/>
    <property type="match status" value="1"/>
</dbReference>
<keyword evidence="4 7" id="KW-0067">ATP-binding</keyword>
<evidence type="ECO:0000256" key="9">
    <source>
        <dbReference type="SAM" id="Coils"/>
    </source>
</evidence>
<dbReference type="SUPFAM" id="SSF52540">
    <property type="entry name" value="P-loop containing nucleoside triphosphate hydrolases"/>
    <property type="match status" value="1"/>
</dbReference>
<feature type="coiled-coil region" evidence="9">
    <location>
        <begin position="816"/>
        <end position="850"/>
    </location>
</feature>
<dbReference type="InterPro" id="IPR027640">
    <property type="entry name" value="Kinesin-like_fam"/>
</dbReference>
<evidence type="ECO:0000256" key="2">
    <source>
        <dbReference type="ARBA" id="ARBA00022701"/>
    </source>
</evidence>
<evidence type="ECO:0000256" key="5">
    <source>
        <dbReference type="ARBA" id="ARBA00023054"/>
    </source>
</evidence>
<comment type="similarity">
    <text evidence="1">Belongs to the TRAFAC class myosin-kinesin ATPase superfamily. Kinesin family. KIN-7 subfamily.</text>
</comment>
<evidence type="ECO:0000256" key="10">
    <source>
        <dbReference type="SAM" id="MobiDB-lite"/>
    </source>
</evidence>
<feature type="binding site" evidence="7">
    <location>
        <begin position="158"/>
        <end position="165"/>
    </location>
    <ligand>
        <name>ATP</name>
        <dbReference type="ChEBI" id="CHEBI:30616"/>
    </ligand>
</feature>
<feature type="compositionally biased region" description="Polar residues" evidence="10">
    <location>
        <begin position="1"/>
        <end position="12"/>
    </location>
</feature>
<evidence type="ECO:0000259" key="11">
    <source>
        <dbReference type="PROSITE" id="PS50067"/>
    </source>
</evidence>
<dbReference type="GO" id="GO:0005874">
    <property type="term" value="C:microtubule"/>
    <property type="evidence" value="ECO:0007669"/>
    <property type="project" value="UniProtKB-KW"/>
</dbReference>
<feature type="coiled-coil region" evidence="9">
    <location>
        <begin position="399"/>
        <end position="433"/>
    </location>
</feature>
<dbReference type="CDD" id="cd01374">
    <property type="entry name" value="KISc_CENP_E"/>
    <property type="match status" value="1"/>
</dbReference>
<feature type="compositionally biased region" description="Low complexity" evidence="10">
    <location>
        <begin position="32"/>
        <end position="71"/>
    </location>
</feature>
<name>A0A1J3CPD6_NOCCA</name>
<evidence type="ECO:0000256" key="6">
    <source>
        <dbReference type="ARBA" id="ARBA00023175"/>
    </source>
</evidence>
<dbReference type="InterPro" id="IPR027417">
    <property type="entry name" value="P-loop_NTPase"/>
</dbReference>
<feature type="domain" description="Kinesin motor" evidence="11">
    <location>
        <begin position="78"/>
        <end position="397"/>
    </location>
</feature>
<protein>
    <recommendedName>
        <fullName evidence="8">Kinesin-like protein</fullName>
    </recommendedName>
</protein>
<dbReference type="GO" id="GO:0008017">
    <property type="term" value="F:microtubule binding"/>
    <property type="evidence" value="ECO:0007669"/>
    <property type="project" value="InterPro"/>
</dbReference>
<dbReference type="PANTHER" id="PTHR47968:SF33">
    <property type="entry name" value="KINESIN-LIKE PROTEIN KIN-7C, MITOCHONDRIAL ISOFORM X1"/>
    <property type="match status" value="1"/>
</dbReference>
<gene>
    <name evidence="12" type="ORF">GA_TR9429_c0_g1_i1_g.29791</name>
</gene>
<dbReference type="PROSITE" id="PS00411">
    <property type="entry name" value="KINESIN_MOTOR_1"/>
    <property type="match status" value="1"/>
</dbReference>
<proteinExistence type="inferred from homology"/>
<evidence type="ECO:0000256" key="4">
    <source>
        <dbReference type="ARBA" id="ARBA00022840"/>
    </source>
</evidence>
<evidence type="ECO:0000256" key="1">
    <source>
        <dbReference type="ARBA" id="ARBA00007310"/>
    </source>
</evidence>
<accession>A0A1J3CPD6</accession>
<keyword evidence="2 8" id="KW-0493">Microtubule</keyword>
<feature type="region of interest" description="Disordered" evidence="10">
    <location>
        <begin position="520"/>
        <end position="621"/>
    </location>
</feature>
<dbReference type="Pfam" id="PF00225">
    <property type="entry name" value="Kinesin"/>
    <property type="match status" value="1"/>
</dbReference>
<dbReference type="GO" id="GO:0005524">
    <property type="term" value="F:ATP binding"/>
    <property type="evidence" value="ECO:0007669"/>
    <property type="project" value="UniProtKB-UniRule"/>
</dbReference>
<dbReference type="GO" id="GO:0007018">
    <property type="term" value="P:microtubule-based movement"/>
    <property type="evidence" value="ECO:0007669"/>
    <property type="project" value="InterPro"/>
</dbReference>
<dbReference type="InterPro" id="IPR019821">
    <property type="entry name" value="Kinesin_motor_CS"/>
</dbReference>
<dbReference type="EMBL" id="GEVI01022662">
    <property type="protein sequence ID" value="JAU09658.1"/>
    <property type="molecule type" value="Transcribed_RNA"/>
</dbReference>
<feature type="coiled-coil region" evidence="9">
    <location>
        <begin position="730"/>
        <end position="764"/>
    </location>
</feature>
<organism evidence="12">
    <name type="scientific">Noccaea caerulescens</name>
    <name type="common">Alpine penny-cress</name>
    <name type="synonym">Thlaspi caerulescens</name>
    <dbReference type="NCBI Taxonomy" id="107243"/>
    <lineage>
        <taxon>Eukaryota</taxon>
        <taxon>Viridiplantae</taxon>
        <taxon>Streptophyta</taxon>
        <taxon>Embryophyta</taxon>
        <taxon>Tracheophyta</taxon>
        <taxon>Spermatophyta</taxon>
        <taxon>Magnoliopsida</taxon>
        <taxon>eudicotyledons</taxon>
        <taxon>Gunneridae</taxon>
        <taxon>Pentapetalae</taxon>
        <taxon>rosids</taxon>
        <taxon>malvids</taxon>
        <taxon>Brassicales</taxon>
        <taxon>Brassicaceae</taxon>
        <taxon>Coluteocarpeae</taxon>
        <taxon>Noccaea</taxon>
    </lineage>
</organism>
<dbReference type="SMART" id="SM00129">
    <property type="entry name" value="KISc"/>
    <property type="match status" value="1"/>
</dbReference>
<evidence type="ECO:0000256" key="8">
    <source>
        <dbReference type="RuleBase" id="RU000394"/>
    </source>
</evidence>
<keyword evidence="6 7" id="KW-0505">Motor protein</keyword>
<keyword evidence="3 7" id="KW-0547">Nucleotide-binding</keyword>
<dbReference type="InterPro" id="IPR036961">
    <property type="entry name" value="Kinesin_motor_dom_sf"/>
</dbReference>
<sequence length="884" mass="97906">MSATRSQKPSMISPSRPRRSPGTIPTKRPETPSSQYSASPAASSSPLPRSSPSPSTSSVDRTSAAASGTAVASKLKENITVTIRFRPLSPREVNNGDEIAWYADGDYTIRNEYNPALCYGFDRVFGPPTTTRRVYDIAAQQVVSGAMSGINGTVFAYGVTSSGKTHTMHGEQRSPGIIPLAVKDVFSIIQETPEREFLLRVSYLEIYNEVINDLLDPTAQNLRIREDSQGTYVEGIKDEVVLSPAHALSLIASGEEHRHVGSNNVNLFSSRSHTMFTLTIESSPHGKGEDGEDVTLSQLHLIDLAGSESSKTEITGQRRKEGSSINKSLLTLGTVISKLTDTKAAHIPYRDSKLTRLLQSTLSGHGRVSLICTITPASSTSEETHNTLKFAQRCKHVEIKASRNKIMDEKSLIKKYQKEISCLQEELTGLRRGVSKSTSNQEDLADRKLQVKLQSRLDEEDEAKAALMGRIQRLTKLILVSTKTSLPTKTSAKPDHIWRHTFGEDELAYLPDRRRENMADDDAVSTVSEYFKESRDGTTSLDEMTKDRKKNKARGMLGWLKSKKSDGVAGTLQTDGNQCSASGSPSSSSKCAQTKSTRRENAASNKSFPERTVAGDPSPIGTTIADQMDLLHEQTKILVGEVALRTNSLNRLSDQAARNPEDFHIRDQIQKLEDEISEKKDQIRALEQQMFGTFRMSHTTDALGMSQVLSKLTMQLNEKIFEHEIKSADNRILQEQLQMTKSENAEMQETIILLRQQLDSLAERQSQQIVGDELSGKNPHNRNGEESEIYSGAGTPTSVMSLNRVFAQEETKETTLNSQALEIENMKKEKMRLIEEKDELGKLNKKLTEEASYAKELASAAAVELQNLAEEVTRLCHENAKLSR</sequence>
<evidence type="ECO:0000256" key="7">
    <source>
        <dbReference type="PROSITE-ProRule" id="PRU00283"/>
    </source>
</evidence>
<dbReference type="FunFam" id="3.40.850.10:FF:000014">
    <property type="entry name" value="Kinesin-like protein KIN-7G"/>
    <property type="match status" value="1"/>
</dbReference>
<feature type="region of interest" description="Disordered" evidence="10">
    <location>
        <begin position="1"/>
        <end position="71"/>
    </location>
</feature>
<evidence type="ECO:0000256" key="3">
    <source>
        <dbReference type="ARBA" id="ARBA00022741"/>
    </source>
</evidence>
<dbReference type="PRINTS" id="PR00380">
    <property type="entry name" value="KINESINHEAVY"/>
</dbReference>
<feature type="region of interest" description="Disordered" evidence="10">
    <location>
        <begin position="773"/>
        <end position="794"/>
    </location>
</feature>
<evidence type="ECO:0000313" key="12">
    <source>
        <dbReference type="EMBL" id="JAU09658.1"/>
    </source>
</evidence>